<comment type="caution">
    <text evidence="1">The sequence shown here is derived from an EMBL/GenBank/DDBJ whole genome shotgun (WGS) entry which is preliminary data.</text>
</comment>
<dbReference type="SUPFAM" id="SSF52833">
    <property type="entry name" value="Thioredoxin-like"/>
    <property type="match status" value="1"/>
</dbReference>
<dbReference type="Gene3D" id="3.40.30.10">
    <property type="entry name" value="Glutaredoxin"/>
    <property type="match status" value="1"/>
</dbReference>
<evidence type="ECO:0000313" key="2">
    <source>
        <dbReference type="Proteomes" id="UP000824190"/>
    </source>
</evidence>
<dbReference type="InterPro" id="IPR053977">
    <property type="entry name" value="Rv2466c-like"/>
</dbReference>
<evidence type="ECO:0000313" key="1">
    <source>
        <dbReference type="EMBL" id="HIW92374.1"/>
    </source>
</evidence>
<dbReference type="EMBL" id="DXGC01000103">
    <property type="protein sequence ID" value="HIW92374.1"/>
    <property type="molecule type" value="Genomic_DNA"/>
</dbReference>
<dbReference type="Pfam" id="PF22234">
    <property type="entry name" value="Rv2466c-like"/>
    <property type="match status" value="1"/>
</dbReference>
<proteinExistence type="predicted"/>
<dbReference type="AlphaFoldDB" id="A0A9D1RQN2"/>
<reference evidence="1" key="1">
    <citation type="journal article" date="2021" name="PeerJ">
        <title>Extensive microbial diversity within the chicken gut microbiome revealed by metagenomics and culture.</title>
        <authorList>
            <person name="Gilroy R."/>
            <person name="Ravi A."/>
            <person name="Getino M."/>
            <person name="Pursley I."/>
            <person name="Horton D.L."/>
            <person name="Alikhan N.F."/>
            <person name="Baker D."/>
            <person name="Gharbi K."/>
            <person name="Hall N."/>
            <person name="Watson M."/>
            <person name="Adriaenssens E.M."/>
            <person name="Foster-Nyarko E."/>
            <person name="Jarju S."/>
            <person name="Secka A."/>
            <person name="Antonio M."/>
            <person name="Oren A."/>
            <person name="Chaudhuri R.R."/>
            <person name="La Ragione R."/>
            <person name="Hildebrand F."/>
            <person name="Pallen M.J."/>
        </authorList>
    </citation>
    <scope>NUCLEOTIDE SEQUENCE</scope>
    <source>
        <strain evidence="1">CHK32-1732</strain>
    </source>
</reference>
<gene>
    <name evidence="1" type="ORF">H9870_12035</name>
</gene>
<dbReference type="InterPro" id="IPR036249">
    <property type="entry name" value="Thioredoxin-like_sf"/>
</dbReference>
<dbReference type="Proteomes" id="UP000824190">
    <property type="component" value="Unassembled WGS sequence"/>
</dbReference>
<dbReference type="CDD" id="cd02972">
    <property type="entry name" value="DsbA_family"/>
    <property type="match status" value="1"/>
</dbReference>
<organism evidence="1 2">
    <name type="scientific">Candidatus Corynebacterium avicola</name>
    <dbReference type="NCBI Taxonomy" id="2838527"/>
    <lineage>
        <taxon>Bacteria</taxon>
        <taxon>Bacillati</taxon>
        <taxon>Actinomycetota</taxon>
        <taxon>Actinomycetes</taxon>
        <taxon>Mycobacteriales</taxon>
        <taxon>Corynebacteriaceae</taxon>
        <taxon>Corynebacterium</taxon>
    </lineage>
</organism>
<accession>A0A9D1RQN2</accession>
<protein>
    <submittedName>
        <fullName evidence="1">Disulfide bond formation protein DsbA</fullName>
    </submittedName>
</protein>
<name>A0A9D1RQN2_9CORY</name>
<reference evidence="1" key="2">
    <citation type="submission" date="2021-04" db="EMBL/GenBank/DDBJ databases">
        <authorList>
            <person name="Gilroy R."/>
        </authorList>
    </citation>
    <scope>NUCLEOTIDE SEQUENCE</scope>
    <source>
        <strain evidence="1">CHK32-1732</strain>
    </source>
</reference>
<sequence>MAETTAAPTPVTLYFDATCPFAWVTSRWIKEVEVVRDIKVTFAPMSLSVLNEGRDLPEEYAAGMEAAWGPALVAAAVATKEPEKVDALYTALGTRIHDQGQGGRKGEGGYDDVIAEVLEEVGLSADYAEAAKVRGDGEDSWEPALRSYQSTAIAKVGDDVGTPVVELGGRAFFGPVLTRVPRGEEAGKLFDAAVTLGSYEHFFEIKKSRTESPSAE</sequence>